<dbReference type="EnsemblPlants" id="Pp3c8_16270V3.3">
    <property type="protein sequence ID" value="PAC:32966481.CDS.1"/>
    <property type="gene ID" value="Pp3c8_16270"/>
</dbReference>
<dbReference type="GO" id="GO:0015780">
    <property type="term" value="P:nucleotide-sugar transmembrane transport"/>
    <property type="evidence" value="ECO:0000318"/>
    <property type="project" value="GO_Central"/>
</dbReference>
<dbReference type="GO" id="GO:0005794">
    <property type="term" value="C:Golgi apparatus"/>
    <property type="evidence" value="ECO:0000318"/>
    <property type="project" value="GO_Central"/>
</dbReference>
<dbReference type="EnsemblPlants" id="Pp3c8_16270V3.1">
    <property type="protein sequence ID" value="PAC:32966479.CDS.1"/>
    <property type="gene ID" value="Pp3c8_16270"/>
</dbReference>
<evidence type="ECO:0000256" key="2">
    <source>
        <dbReference type="ARBA" id="ARBA00022692"/>
    </source>
</evidence>
<feature type="transmembrane region" description="Helical" evidence="5">
    <location>
        <begin position="121"/>
        <end position="142"/>
    </location>
</feature>
<reference evidence="7 9" key="2">
    <citation type="journal article" date="2018" name="Plant J.">
        <title>The Physcomitrella patens chromosome-scale assembly reveals moss genome structure and evolution.</title>
        <authorList>
            <person name="Lang D."/>
            <person name="Ullrich K.K."/>
            <person name="Murat F."/>
            <person name="Fuchs J."/>
            <person name="Jenkins J."/>
            <person name="Haas F.B."/>
            <person name="Piednoel M."/>
            <person name="Gundlach H."/>
            <person name="Van Bel M."/>
            <person name="Meyberg R."/>
            <person name="Vives C."/>
            <person name="Morata J."/>
            <person name="Symeonidi A."/>
            <person name="Hiss M."/>
            <person name="Muchero W."/>
            <person name="Kamisugi Y."/>
            <person name="Saleh O."/>
            <person name="Blanc G."/>
            <person name="Decker E.L."/>
            <person name="van Gessel N."/>
            <person name="Grimwood J."/>
            <person name="Hayes R.D."/>
            <person name="Graham S.W."/>
            <person name="Gunter L.E."/>
            <person name="McDaniel S.F."/>
            <person name="Hoernstein S.N.W."/>
            <person name="Larsson A."/>
            <person name="Li F.W."/>
            <person name="Perroud P.F."/>
            <person name="Phillips J."/>
            <person name="Ranjan P."/>
            <person name="Rokshar D.S."/>
            <person name="Rothfels C.J."/>
            <person name="Schneider L."/>
            <person name="Shu S."/>
            <person name="Stevenson D.W."/>
            <person name="Thummler F."/>
            <person name="Tillich M."/>
            <person name="Villarreal Aguilar J.C."/>
            <person name="Widiez T."/>
            <person name="Wong G.K."/>
            <person name="Wymore A."/>
            <person name="Zhang Y."/>
            <person name="Zimmer A.D."/>
            <person name="Quatrano R.S."/>
            <person name="Mayer K.F.X."/>
            <person name="Goodstein D."/>
            <person name="Casacuberta J.M."/>
            <person name="Vandepoele K."/>
            <person name="Reski R."/>
            <person name="Cuming A.C."/>
            <person name="Tuskan G.A."/>
            <person name="Maumus F."/>
            <person name="Salse J."/>
            <person name="Schmutz J."/>
            <person name="Rensing S.A."/>
        </authorList>
    </citation>
    <scope>NUCLEOTIDE SEQUENCE [LARGE SCALE GENOMIC DNA]</scope>
    <source>
        <strain evidence="8 9">cv. Gransden 2004</strain>
    </source>
</reference>
<dbReference type="RefSeq" id="XP_073392126.1">
    <property type="nucleotide sequence ID" value="XM_073536025.1"/>
</dbReference>
<feature type="transmembrane region" description="Helical" evidence="5">
    <location>
        <begin position="303"/>
        <end position="322"/>
    </location>
</feature>
<accession>A0A2K1K7I7</accession>
<dbReference type="GO" id="GO:0005338">
    <property type="term" value="F:nucleotide-sugar transmembrane transporter activity"/>
    <property type="evidence" value="ECO:0000318"/>
    <property type="project" value="GO_Central"/>
</dbReference>
<reference evidence="8" key="3">
    <citation type="submission" date="2020-12" db="UniProtKB">
        <authorList>
            <consortium name="EnsemblPlants"/>
        </authorList>
    </citation>
    <scope>IDENTIFICATION</scope>
</reference>
<dbReference type="RefSeq" id="XP_024383557.1">
    <property type="nucleotide sequence ID" value="XM_024527789.2"/>
</dbReference>
<feature type="transmembrane region" description="Helical" evidence="5">
    <location>
        <begin position="56"/>
        <end position="77"/>
    </location>
</feature>
<reference evidence="7 9" key="1">
    <citation type="journal article" date="2008" name="Science">
        <title>The Physcomitrella genome reveals evolutionary insights into the conquest of land by plants.</title>
        <authorList>
            <person name="Rensing S."/>
            <person name="Lang D."/>
            <person name="Zimmer A."/>
            <person name="Terry A."/>
            <person name="Salamov A."/>
            <person name="Shapiro H."/>
            <person name="Nishiyama T."/>
            <person name="Perroud P.-F."/>
            <person name="Lindquist E."/>
            <person name="Kamisugi Y."/>
            <person name="Tanahashi T."/>
            <person name="Sakakibara K."/>
            <person name="Fujita T."/>
            <person name="Oishi K."/>
            <person name="Shin-I T."/>
            <person name="Kuroki Y."/>
            <person name="Toyoda A."/>
            <person name="Suzuki Y."/>
            <person name="Hashimoto A."/>
            <person name="Yamaguchi K."/>
            <person name="Sugano A."/>
            <person name="Kohara Y."/>
            <person name="Fujiyama A."/>
            <person name="Anterola A."/>
            <person name="Aoki S."/>
            <person name="Ashton N."/>
            <person name="Barbazuk W.B."/>
            <person name="Barker E."/>
            <person name="Bennetzen J."/>
            <person name="Bezanilla M."/>
            <person name="Blankenship R."/>
            <person name="Cho S.H."/>
            <person name="Dutcher S."/>
            <person name="Estelle M."/>
            <person name="Fawcett J.A."/>
            <person name="Gundlach H."/>
            <person name="Hanada K."/>
            <person name="Heyl A."/>
            <person name="Hicks K.A."/>
            <person name="Hugh J."/>
            <person name="Lohr M."/>
            <person name="Mayer K."/>
            <person name="Melkozernov A."/>
            <person name="Murata T."/>
            <person name="Nelson D."/>
            <person name="Pils B."/>
            <person name="Prigge M."/>
            <person name="Reiss B."/>
            <person name="Renner T."/>
            <person name="Rombauts S."/>
            <person name="Rushton P."/>
            <person name="Sanderfoot A."/>
            <person name="Schween G."/>
            <person name="Shiu S.-H."/>
            <person name="Stueber K."/>
            <person name="Theodoulou F.L."/>
            <person name="Tu H."/>
            <person name="Van de Peer Y."/>
            <person name="Verrier P.J."/>
            <person name="Waters E."/>
            <person name="Wood A."/>
            <person name="Yang L."/>
            <person name="Cove D."/>
            <person name="Cuming A."/>
            <person name="Hasebe M."/>
            <person name="Lucas S."/>
            <person name="Mishler D.B."/>
            <person name="Reski R."/>
            <person name="Grigoriev I."/>
            <person name="Quatrano R.S."/>
            <person name="Boore J.L."/>
        </authorList>
    </citation>
    <scope>NUCLEOTIDE SEQUENCE [LARGE SCALE GENOMIC DNA]</scope>
    <source>
        <strain evidence="8 9">cv. Gransden 2004</strain>
    </source>
</reference>
<dbReference type="PaxDb" id="3218-PP1S114_91V6.2"/>
<feature type="transmembrane region" description="Helical" evidence="5">
    <location>
        <begin position="198"/>
        <end position="218"/>
    </location>
</feature>
<dbReference type="EMBL" id="ABEU02000008">
    <property type="protein sequence ID" value="PNR49735.1"/>
    <property type="molecule type" value="Genomic_DNA"/>
</dbReference>
<feature type="transmembrane region" description="Helical" evidence="5">
    <location>
        <begin position="89"/>
        <end position="109"/>
    </location>
</feature>
<evidence type="ECO:0000259" key="6">
    <source>
        <dbReference type="Pfam" id="PF03151"/>
    </source>
</evidence>
<feature type="transmembrane region" description="Helical" evidence="5">
    <location>
        <begin position="328"/>
        <end position="344"/>
    </location>
</feature>
<dbReference type="Pfam" id="PF03151">
    <property type="entry name" value="TPT"/>
    <property type="match status" value="1"/>
</dbReference>
<keyword evidence="3 5" id="KW-1133">Transmembrane helix</keyword>
<feature type="transmembrane region" description="Helical" evidence="5">
    <location>
        <begin position="271"/>
        <end position="291"/>
    </location>
</feature>
<feature type="transmembrane region" description="Helical" evidence="5">
    <location>
        <begin position="148"/>
        <end position="166"/>
    </location>
</feature>
<organism evidence="7">
    <name type="scientific">Physcomitrium patens</name>
    <name type="common">Spreading-leaved earth moss</name>
    <name type="synonym">Physcomitrella patens</name>
    <dbReference type="NCBI Taxonomy" id="3218"/>
    <lineage>
        <taxon>Eukaryota</taxon>
        <taxon>Viridiplantae</taxon>
        <taxon>Streptophyta</taxon>
        <taxon>Embryophyta</taxon>
        <taxon>Bryophyta</taxon>
        <taxon>Bryophytina</taxon>
        <taxon>Bryopsida</taxon>
        <taxon>Funariidae</taxon>
        <taxon>Funariales</taxon>
        <taxon>Funariaceae</taxon>
        <taxon>Physcomitrium</taxon>
    </lineage>
</organism>
<dbReference type="RefSeq" id="XP_024383558.1">
    <property type="nucleotide sequence ID" value="XM_024527790.2"/>
</dbReference>
<dbReference type="Gramene" id="Pp3c8_16270V3.1">
    <property type="protein sequence ID" value="PAC:32966479.CDS.1"/>
    <property type="gene ID" value="Pp3c8_16270"/>
</dbReference>
<dbReference type="EnsemblPlants" id="Pp3c8_16270V3.2">
    <property type="protein sequence ID" value="PAC:32966480.CDS.1"/>
    <property type="gene ID" value="Pp3c8_16270"/>
</dbReference>
<dbReference type="Gramene" id="Pp3c8_16270V3.2">
    <property type="protein sequence ID" value="PAC:32966480.CDS.1"/>
    <property type="gene ID" value="Pp3c8_16270"/>
</dbReference>
<dbReference type="RefSeq" id="XP_024383559.1">
    <property type="nucleotide sequence ID" value="XM_024527791.2"/>
</dbReference>
<protein>
    <recommendedName>
        <fullName evidence="6">Sugar phosphate transporter domain-containing protein</fullName>
    </recommendedName>
</protein>
<evidence type="ECO:0000313" key="8">
    <source>
        <dbReference type="EnsemblPlants" id="PAC:32966479.CDS.1"/>
    </source>
</evidence>
<dbReference type="InterPro" id="IPR004853">
    <property type="entry name" value="Sugar_P_trans_dom"/>
</dbReference>
<dbReference type="Gramene" id="Pp3c8_16270V3.4">
    <property type="protein sequence ID" value="PAC:32966482.CDS.1"/>
    <property type="gene ID" value="Pp3c8_16270"/>
</dbReference>
<dbReference type="EnsemblPlants" id="Pp3c8_16270V3.4">
    <property type="protein sequence ID" value="PAC:32966482.CDS.1"/>
    <property type="gene ID" value="Pp3c8_16270"/>
</dbReference>
<sequence>MAAKYRLPDVPEMAPYEDSKAFLAPESPRHGFWIQRLATYVGESKAWSTQVGDAKVLGLAFGYCLSASLLSIINKWAIMQFPYPGSLTAIQYFTAAFGVFILGKLQILTHDPLSLSTMWKFLPAAICYYSSLFTNSELLLHANVDTFIVFRSAIPIFVAIGETIFLKQPWPSVKTWSALGTILGGSILYVFTDSQFTVHAYVWAFLYVVSMSIDFVYVKHIVMTVGLNTWGLVLYNNLEALLLFPIELFVMGEGNLLKKRTEDESLNWLSIEMWFPVLLSCAFGFSISFFGFSCRRAISATGFTVLGVVNKLLTVVINLMIWTKHASALGTLGLLICIFGGVFYQQSTIKPKPGPEPVKEFIASGDDEEVGCLSNCKGDSGKVDLFTQAK</sequence>
<proteinExistence type="predicted"/>
<name>A0A2K1K7I7_PHYPA</name>
<dbReference type="AlphaFoldDB" id="A0A2K1K7I7"/>
<gene>
    <name evidence="8" type="primary">LOC112286154</name>
    <name evidence="7" type="ORF">PHYPA_011631</name>
</gene>
<feature type="transmembrane region" description="Helical" evidence="5">
    <location>
        <begin position="230"/>
        <end position="251"/>
    </location>
</feature>
<dbReference type="GO" id="GO:0015297">
    <property type="term" value="F:antiporter activity"/>
    <property type="evidence" value="ECO:0000318"/>
    <property type="project" value="GO_Central"/>
</dbReference>
<comment type="subcellular location">
    <subcellularLocation>
        <location evidence="1">Membrane</location>
        <topology evidence="1">Multi-pass membrane protein</topology>
    </subcellularLocation>
</comment>
<evidence type="ECO:0000256" key="1">
    <source>
        <dbReference type="ARBA" id="ARBA00004141"/>
    </source>
</evidence>
<evidence type="ECO:0000313" key="9">
    <source>
        <dbReference type="Proteomes" id="UP000006727"/>
    </source>
</evidence>
<dbReference type="GO" id="GO:0000139">
    <property type="term" value="C:Golgi membrane"/>
    <property type="evidence" value="ECO:0007669"/>
    <property type="project" value="EnsemblPlants"/>
</dbReference>
<keyword evidence="2 5" id="KW-0812">Transmembrane</keyword>
<dbReference type="PANTHER" id="PTHR11132">
    <property type="entry name" value="SOLUTE CARRIER FAMILY 35"/>
    <property type="match status" value="1"/>
</dbReference>
<keyword evidence="4 5" id="KW-0472">Membrane</keyword>
<dbReference type="InterPro" id="IPR050186">
    <property type="entry name" value="TPT_transporter"/>
</dbReference>
<evidence type="ECO:0000256" key="3">
    <source>
        <dbReference type="ARBA" id="ARBA00022989"/>
    </source>
</evidence>
<feature type="domain" description="Sugar phosphate transporter" evidence="6">
    <location>
        <begin position="66"/>
        <end position="344"/>
    </location>
</feature>
<dbReference type="Gramene" id="Pp3c8_16270V3.3">
    <property type="protein sequence ID" value="PAC:32966481.CDS.1"/>
    <property type="gene ID" value="Pp3c8_16270"/>
</dbReference>
<keyword evidence="9" id="KW-1185">Reference proteome</keyword>
<dbReference type="Proteomes" id="UP000006727">
    <property type="component" value="Chromosome 8"/>
</dbReference>
<dbReference type="GeneID" id="112286154"/>
<evidence type="ECO:0000313" key="7">
    <source>
        <dbReference type="EMBL" id="PNR49735.1"/>
    </source>
</evidence>
<evidence type="ECO:0000256" key="5">
    <source>
        <dbReference type="SAM" id="Phobius"/>
    </source>
</evidence>
<evidence type="ECO:0000256" key="4">
    <source>
        <dbReference type="ARBA" id="ARBA00023136"/>
    </source>
</evidence>
<dbReference type="OrthoDB" id="417037at2759"/>
<dbReference type="OMA" id="MSYFAWM"/>